<dbReference type="InterPro" id="IPR004633">
    <property type="entry name" value="NaPi_cotrn-rel/YqeW-like"/>
</dbReference>
<dbReference type="InterPro" id="IPR026022">
    <property type="entry name" value="PhoU_dom"/>
</dbReference>
<accession>A0A7X2N260</accession>
<feature type="transmembrane region" description="Helical" evidence="7">
    <location>
        <begin position="288"/>
        <end position="308"/>
    </location>
</feature>
<dbReference type="PANTHER" id="PTHR10010">
    <property type="entry name" value="SOLUTE CARRIER FAMILY 34 SODIUM PHOSPHATE , MEMBER 2-RELATED"/>
    <property type="match status" value="1"/>
</dbReference>
<gene>
    <name evidence="9" type="ORF">FYJ50_03080</name>
</gene>
<keyword evidence="4 7" id="KW-1133">Transmembrane helix</keyword>
<feature type="domain" description="PhoU" evidence="8">
    <location>
        <begin position="357"/>
        <end position="441"/>
    </location>
</feature>
<keyword evidence="2" id="KW-1003">Cell membrane</keyword>
<feature type="transmembrane region" description="Helical" evidence="7">
    <location>
        <begin position="178"/>
        <end position="199"/>
    </location>
</feature>
<evidence type="ECO:0000313" key="9">
    <source>
        <dbReference type="EMBL" id="MSS01104.1"/>
    </source>
</evidence>
<keyword evidence="6" id="KW-0175">Coiled coil</keyword>
<dbReference type="Proteomes" id="UP000470082">
    <property type="component" value="Unassembled WGS sequence"/>
</dbReference>
<organism evidence="9 10">
    <name type="scientific">Floccifex porci</name>
    <dbReference type="NCBI Taxonomy" id="2606629"/>
    <lineage>
        <taxon>Bacteria</taxon>
        <taxon>Bacillati</taxon>
        <taxon>Bacillota</taxon>
        <taxon>Erysipelotrichia</taxon>
        <taxon>Erysipelotrichales</taxon>
        <taxon>Erysipelotrichaceae</taxon>
        <taxon>Floccifex</taxon>
    </lineage>
</organism>
<dbReference type="NCBIfam" id="TIGR00704">
    <property type="entry name" value="NaPi_cotrn_rel"/>
    <property type="match status" value="1"/>
</dbReference>
<keyword evidence="5 7" id="KW-0472">Membrane</keyword>
<dbReference type="RefSeq" id="WP_154459565.1">
    <property type="nucleotide sequence ID" value="NZ_VUMM01000003.1"/>
</dbReference>
<dbReference type="Pfam" id="PF01895">
    <property type="entry name" value="PhoU"/>
    <property type="match status" value="2"/>
</dbReference>
<keyword evidence="3 7" id="KW-0812">Transmembrane</keyword>
<feature type="transmembrane region" description="Helical" evidence="7">
    <location>
        <begin position="257"/>
        <end position="282"/>
    </location>
</feature>
<dbReference type="SUPFAM" id="SSF109755">
    <property type="entry name" value="PhoU-like"/>
    <property type="match status" value="1"/>
</dbReference>
<feature type="domain" description="PhoU" evidence="8">
    <location>
        <begin position="465"/>
        <end position="545"/>
    </location>
</feature>
<evidence type="ECO:0000256" key="3">
    <source>
        <dbReference type="ARBA" id="ARBA00022692"/>
    </source>
</evidence>
<dbReference type="AlphaFoldDB" id="A0A7X2N260"/>
<dbReference type="PANTHER" id="PTHR10010:SF46">
    <property type="entry name" value="SODIUM-DEPENDENT PHOSPHATE TRANSPORT PROTEIN 2B"/>
    <property type="match status" value="1"/>
</dbReference>
<dbReference type="InterPro" id="IPR038078">
    <property type="entry name" value="PhoU-like_sf"/>
</dbReference>
<name>A0A7X2N260_9FIRM</name>
<dbReference type="GO" id="GO:0005436">
    <property type="term" value="F:sodium:phosphate symporter activity"/>
    <property type="evidence" value="ECO:0007669"/>
    <property type="project" value="InterPro"/>
</dbReference>
<feature type="transmembrane region" description="Helical" evidence="7">
    <location>
        <begin position="86"/>
        <end position="107"/>
    </location>
</feature>
<reference evidence="9 10" key="1">
    <citation type="submission" date="2019-08" db="EMBL/GenBank/DDBJ databases">
        <title>In-depth cultivation of the pig gut microbiome towards novel bacterial diversity and tailored functional studies.</title>
        <authorList>
            <person name="Wylensek D."/>
            <person name="Hitch T.C.A."/>
            <person name="Clavel T."/>
        </authorList>
    </citation>
    <scope>NUCLEOTIDE SEQUENCE [LARGE SCALE GENOMIC DNA]</scope>
    <source>
        <strain evidence="9 10">LKV-178-WT-2G</strain>
    </source>
</reference>
<comment type="caution">
    <text evidence="9">The sequence shown here is derived from an EMBL/GenBank/DDBJ whole genome shotgun (WGS) entry which is preliminary data.</text>
</comment>
<dbReference type="EMBL" id="VUMM01000003">
    <property type="protein sequence ID" value="MSS01104.1"/>
    <property type="molecule type" value="Genomic_DNA"/>
</dbReference>
<evidence type="ECO:0000256" key="1">
    <source>
        <dbReference type="ARBA" id="ARBA00004651"/>
    </source>
</evidence>
<dbReference type="InterPro" id="IPR003841">
    <property type="entry name" value="Na/Pi_transpt"/>
</dbReference>
<dbReference type="GO" id="GO:0005886">
    <property type="term" value="C:plasma membrane"/>
    <property type="evidence" value="ECO:0007669"/>
    <property type="project" value="UniProtKB-SubCell"/>
</dbReference>
<keyword evidence="10" id="KW-1185">Reference proteome</keyword>
<evidence type="ECO:0000256" key="2">
    <source>
        <dbReference type="ARBA" id="ARBA00022475"/>
    </source>
</evidence>
<evidence type="ECO:0000256" key="5">
    <source>
        <dbReference type="ARBA" id="ARBA00023136"/>
    </source>
</evidence>
<dbReference type="Pfam" id="PF02690">
    <property type="entry name" value="Na_Pi_cotrans"/>
    <property type="match status" value="1"/>
</dbReference>
<proteinExistence type="predicted"/>
<evidence type="ECO:0000259" key="8">
    <source>
        <dbReference type="Pfam" id="PF01895"/>
    </source>
</evidence>
<evidence type="ECO:0000256" key="7">
    <source>
        <dbReference type="SAM" id="Phobius"/>
    </source>
</evidence>
<dbReference type="Gene3D" id="1.20.58.220">
    <property type="entry name" value="Phosphate transport system protein phou homolog 2, domain 2"/>
    <property type="match status" value="1"/>
</dbReference>
<feature type="transmembrane region" description="Helical" evidence="7">
    <location>
        <begin position="147"/>
        <end position="166"/>
    </location>
</feature>
<comment type="subcellular location">
    <subcellularLocation>
        <location evidence="1">Cell membrane</location>
        <topology evidence="1">Multi-pass membrane protein</topology>
    </subcellularLocation>
</comment>
<feature type="transmembrane region" description="Helical" evidence="7">
    <location>
        <begin position="113"/>
        <end position="135"/>
    </location>
</feature>
<sequence>MDIFSILSMIGGLSLFLFGMSVMGDGLTQLSGGRLEQILEKLTSKRIMAVLLGALVTAVIQSSSATTVMVVGFVNSGIMKLNQTVGIIMGANIGTTITAWILSLTGIESSNLLIQMCKPSSFSPILALIGVLLYMQKKSDRKKDIGTILLGFATLMFGMETMSQAVSPLADNPSFTGILTMFSNPILGICAGALLTAVIQSSSASVGILQALCTTGAIRYNVAIPIIMGQNIGTCVTALLSSVGANINARRTAMIHLFFNMIGTILFMIVFYGSNVFVHYTFLNEVTSAASIALIHSLFNIGCVLVLLPFSNYLVKLATLCAPDKKEEQKEEHVMGLDRRFLDQPGFAIKLCQQAVIDMACFSKKSFILAIDNLKHPSKDKRNRVYELEEKVDLYEEELNAYLIQLSSTNLSGDDSKMLSLLLHCVNDFERISDHSINVVESSDEMIRNNIQMSEKAKIELDIFAQSIKDILDLTIEVFETMDTNKAKEVEPLEEVVDKLSEEMKKRHIMRLRNGECSLDAGLVLEDLIIYYERVADHCSNIAKDLMSMDDLVLDATWFKDEYNKIKDVYVLP</sequence>
<evidence type="ECO:0000256" key="6">
    <source>
        <dbReference type="SAM" id="Coils"/>
    </source>
</evidence>
<feature type="transmembrane region" description="Helical" evidence="7">
    <location>
        <begin position="48"/>
        <end position="74"/>
    </location>
</feature>
<dbReference type="GO" id="GO:0044341">
    <property type="term" value="P:sodium-dependent phosphate transport"/>
    <property type="evidence" value="ECO:0007669"/>
    <property type="project" value="InterPro"/>
</dbReference>
<evidence type="ECO:0000313" key="10">
    <source>
        <dbReference type="Proteomes" id="UP000470082"/>
    </source>
</evidence>
<protein>
    <submittedName>
        <fullName evidence="9">Na/Pi cotransporter family protein</fullName>
    </submittedName>
</protein>
<evidence type="ECO:0000256" key="4">
    <source>
        <dbReference type="ARBA" id="ARBA00022989"/>
    </source>
</evidence>
<feature type="coiled-coil region" evidence="6">
    <location>
        <begin position="378"/>
        <end position="405"/>
    </location>
</feature>
<dbReference type="NCBIfam" id="NF037997">
    <property type="entry name" value="Na_Pi_symport"/>
    <property type="match status" value="1"/>
</dbReference>